<organism evidence="9 10">
    <name type="scientific">Ancylobacter mangrovi</name>
    <dbReference type="NCBI Taxonomy" id="2972472"/>
    <lineage>
        <taxon>Bacteria</taxon>
        <taxon>Pseudomonadati</taxon>
        <taxon>Pseudomonadota</taxon>
        <taxon>Alphaproteobacteria</taxon>
        <taxon>Hyphomicrobiales</taxon>
        <taxon>Xanthobacteraceae</taxon>
        <taxon>Ancylobacter</taxon>
    </lineage>
</organism>
<evidence type="ECO:0000313" key="9">
    <source>
        <dbReference type="EMBL" id="MCS0494308.1"/>
    </source>
</evidence>
<keyword evidence="2 9" id="KW-0328">Glycosyltransferase</keyword>
<dbReference type="InterPro" id="IPR037257">
    <property type="entry name" value="T2SS_E_N_sf"/>
</dbReference>
<keyword evidence="10" id="KW-1185">Reference proteome</keyword>
<keyword evidence="3 9" id="KW-0808">Transferase</keyword>
<evidence type="ECO:0000256" key="7">
    <source>
        <dbReference type="SAM" id="MobiDB-lite"/>
    </source>
</evidence>
<evidence type="ECO:0000256" key="8">
    <source>
        <dbReference type="SAM" id="Phobius"/>
    </source>
</evidence>
<proteinExistence type="predicted"/>
<evidence type="ECO:0000256" key="1">
    <source>
        <dbReference type="ARBA" id="ARBA00004141"/>
    </source>
</evidence>
<dbReference type="Gene3D" id="3.90.550.10">
    <property type="entry name" value="Spore Coat Polysaccharide Biosynthesis Protein SpsA, Chain A"/>
    <property type="match status" value="1"/>
</dbReference>
<feature type="transmembrane region" description="Helical" evidence="8">
    <location>
        <begin position="527"/>
        <end position="551"/>
    </location>
</feature>
<evidence type="ECO:0000313" key="10">
    <source>
        <dbReference type="Proteomes" id="UP001151088"/>
    </source>
</evidence>
<feature type="transmembrane region" description="Helical" evidence="8">
    <location>
        <begin position="482"/>
        <end position="515"/>
    </location>
</feature>
<dbReference type="InterPro" id="IPR029044">
    <property type="entry name" value="Nucleotide-diphossugar_trans"/>
</dbReference>
<gene>
    <name evidence="9" type="ORF">NVS89_04305</name>
</gene>
<evidence type="ECO:0000256" key="6">
    <source>
        <dbReference type="ARBA" id="ARBA00023136"/>
    </source>
</evidence>
<keyword evidence="5 8" id="KW-1133">Transmembrane helix</keyword>
<evidence type="ECO:0000256" key="2">
    <source>
        <dbReference type="ARBA" id="ARBA00022676"/>
    </source>
</evidence>
<dbReference type="Pfam" id="PF13641">
    <property type="entry name" value="Glyco_tranf_2_3"/>
    <property type="match status" value="1"/>
</dbReference>
<evidence type="ECO:0000256" key="4">
    <source>
        <dbReference type="ARBA" id="ARBA00022692"/>
    </source>
</evidence>
<feature type="compositionally biased region" description="Low complexity" evidence="7">
    <location>
        <begin position="622"/>
        <end position="642"/>
    </location>
</feature>
<dbReference type="InterPro" id="IPR050321">
    <property type="entry name" value="Glycosyltr_2/OpgH_subfam"/>
</dbReference>
<dbReference type="EC" id="2.4.-.-" evidence="9"/>
<protein>
    <submittedName>
        <fullName evidence="9">Glycosyltransferase</fullName>
        <ecNumber evidence="9">2.4.-.-</ecNumber>
    </submittedName>
</protein>
<dbReference type="GO" id="GO:0016020">
    <property type="term" value="C:membrane"/>
    <property type="evidence" value="ECO:0007669"/>
    <property type="project" value="UniProtKB-SubCell"/>
</dbReference>
<evidence type="ECO:0000256" key="3">
    <source>
        <dbReference type="ARBA" id="ARBA00022679"/>
    </source>
</evidence>
<feature type="region of interest" description="Disordered" evidence="7">
    <location>
        <begin position="613"/>
        <end position="642"/>
    </location>
</feature>
<dbReference type="PANTHER" id="PTHR43867:SF2">
    <property type="entry name" value="CELLULOSE SYNTHASE CATALYTIC SUBUNIT A [UDP-FORMING]"/>
    <property type="match status" value="1"/>
</dbReference>
<feature type="transmembrane region" description="Helical" evidence="8">
    <location>
        <begin position="563"/>
        <end position="582"/>
    </location>
</feature>
<dbReference type="SUPFAM" id="SSF53448">
    <property type="entry name" value="Nucleotide-diphospho-sugar transferases"/>
    <property type="match status" value="1"/>
</dbReference>
<comment type="subcellular location">
    <subcellularLocation>
        <location evidence="1">Membrane</location>
        <topology evidence="1">Multi-pass membrane protein</topology>
    </subcellularLocation>
</comment>
<dbReference type="EMBL" id="JANTHZ010000001">
    <property type="protein sequence ID" value="MCS0494308.1"/>
    <property type="molecule type" value="Genomic_DNA"/>
</dbReference>
<reference evidence="9" key="1">
    <citation type="submission" date="2022-08" db="EMBL/GenBank/DDBJ databases">
        <authorList>
            <person name="Li F."/>
        </authorList>
    </citation>
    <scope>NUCLEOTIDE SEQUENCE</scope>
    <source>
        <strain evidence="9">MQZ15Z-1</strain>
    </source>
</reference>
<dbReference type="SUPFAM" id="SSF160246">
    <property type="entry name" value="EspE N-terminal domain-like"/>
    <property type="match status" value="1"/>
</dbReference>
<feature type="transmembrane region" description="Helical" evidence="8">
    <location>
        <begin position="190"/>
        <end position="210"/>
    </location>
</feature>
<name>A0A9X2PGV8_9HYPH</name>
<dbReference type="RefSeq" id="WP_258731249.1">
    <property type="nucleotide sequence ID" value="NZ_JANTHZ010000001.1"/>
</dbReference>
<sequence length="642" mass="68472">MPVEIAGLAGGLDPADLAYAIRRAERLGIGADEVLLAAGLVSADRLAGAAAQRLGLRFEPLEPDARPGALSTTPVIPPVADIGGLMRSGVLADGTGRLIVAARGRRLRELAARLAARAELRRQIVLTSPERLAAFARRRFGPELGRLAAFRLLHTRPSESAGTLGASRLVMAGIGLLLALLPFLMRVAPAPFMLPVAVLLAALLLGWCGLRLAACTMEPEPEPPPLRSDRLLPHYSLIVPLYREARVVPQLVEALDAIDYPREKLQILMVIEPDDAETTAAIVRHALRPGFEIVVAPEAGPKTKPKALNAALPFAHGSVIGIFDAEDVPDPLQPRRVCAVLQGARGRSVGCVQARLAIDNMADSWITRQFAAEYAGHFDVVLPMLGLCGLPVPLGGTSNHFRREVLERLGAWDPCNVTEDADLGVRLARAGWRTAVIGSTTDEEAPRAARPWLLQRTRWYKGWMQTLLVHGRHPRRLARETGWGGALALLFLLGGGVAAALMHPFFAIALLAGWLAGQPAPAGTAAAALEGIGVAVLVLGYASTLLCTVVGMRRRGLPGLARVVPLIPAYWLMMSLAAWRALAQLIVAPHYWEKTDHGLARTSRRRLRMALAVKAGSGSGPSGRPRGSGAARRPRPAASASD</sequence>
<dbReference type="GO" id="GO:0016757">
    <property type="term" value="F:glycosyltransferase activity"/>
    <property type="evidence" value="ECO:0007669"/>
    <property type="project" value="UniProtKB-KW"/>
</dbReference>
<dbReference type="AlphaFoldDB" id="A0A9X2PGV8"/>
<evidence type="ECO:0000256" key="5">
    <source>
        <dbReference type="ARBA" id="ARBA00022989"/>
    </source>
</evidence>
<dbReference type="PANTHER" id="PTHR43867">
    <property type="entry name" value="CELLULOSE SYNTHASE CATALYTIC SUBUNIT A [UDP-FORMING]"/>
    <property type="match status" value="1"/>
</dbReference>
<keyword evidence="6 8" id="KW-0472">Membrane</keyword>
<comment type="caution">
    <text evidence="9">The sequence shown here is derived from an EMBL/GenBank/DDBJ whole genome shotgun (WGS) entry which is preliminary data.</text>
</comment>
<dbReference type="Proteomes" id="UP001151088">
    <property type="component" value="Unassembled WGS sequence"/>
</dbReference>
<keyword evidence="4 8" id="KW-0812">Transmembrane</keyword>
<accession>A0A9X2PGV8</accession>